<feature type="transmembrane region" description="Helical" evidence="6">
    <location>
        <begin position="131"/>
        <end position="150"/>
    </location>
</feature>
<feature type="transmembrane region" description="Helical" evidence="6">
    <location>
        <begin position="75"/>
        <end position="93"/>
    </location>
</feature>
<feature type="transmembrane region" description="Helical" evidence="6">
    <location>
        <begin position="40"/>
        <end position="63"/>
    </location>
</feature>
<reference evidence="7 8" key="1">
    <citation type="submission" date="2019-01" db="EMBL/GenBank/DDBJ databases">
        <title>Chengkuizengella sp. nov., isolated from deep-sea sediment of East Pacific Ocean.</title>
        <authorList>
            <person name="Yang J."/>
            <person name="Lai Q."/>
            <person name="Shao Z."/>
        </authorList>
    </citation>
    <scope>NUCLEOTIDE SEQUENCE [LARGE SCALE GENOMIC DNA]</scope>
    <source>
        <strain evidence="7 8">YPA3-1-1</strain>
    </source>
</reference>
<dbReference type="EMBL" id="SIJB01000028">
    <property type="protein sequence ID" value="NBI29880.1"/>
    <property type="molecule type" value="Genomic_DNA"/>
</dbReference>
<dbReference type="PANTHER" id="PTHR10057:SF0">
    <property type="entry name" value="TRANSLOCATOR PROTEIN"/>
    <property type="match status" value="1"/>
</dbReference>
<keyword evidence="8" id="KW-1185">Reference proteome</keyword>
<feature type="transmembrane region" description="Helical" evidence="6">
    <location>
        <begin position="99"/>
        <end position="119"/>
    </location>
</feature>
<dbReference type="Gene3D" id="1.20.1260.100">
    <property type="entry name" value="TspO/MBR protein"/>
    <property type="match status" value="1"/>
</dbReference>
<sequence length="152" mass="17873">MSLLLSISIVFTLAILGNIFVGDALTVWYAQLNKPWYLVPLWFFIIVGILYYIMGGIILYRQINRFTESKLRKNALTLTLIMLIGNELWNYLFFGLESIFLGFISLFPFILIVSLLAIILKKMDVFSFKILLPYIFWLIYDLIWTFGLYMQN</sequence>
<dbReference type="CDD" id="cd15904">
    <property type="entry name" value="TSPO_MBR"/>
    <property type="match status" value="1"/>
</dbReference>
<evidence type="ECO:0000256" key="5">
    <source>
        <dbReference type="ARBA" id="ARBA00023136"/>
    </source>
</evidence>
<keyword evidence="3 6" id="KW-0812">Transmembrane</keyword>
<evidence type="ECO:0000256" key="1">
    <source>
        <dbReference type="ARBA" id="ARBA00004141"/>
    </source>
</evidence>
<dbReference type="AlphaFoldDB" id="A0A6N9Q532"/>
<keyword evidence="4 6" id="KW-1133">Transmembrane helix</keyword>
<evidence type="ECO:0000256" key="2">
    <source>
        <dbReference type="ARBA" id="ARBA00007524"/>
    </source>
</evidence>
<keyword evidence="5 6" id="KW-0472">Membrane</keyword>
<dbReference type="Pfam" id="PF03073">
    <property type="entry name" value="TspO_MBR"/>
    <property type="match status" value="1"/>
</dbReference>
<evidence type="ECO:0000256" key="6">
    <source>
        <dbReference type="SAM" id="Phobius"/>
    </source>
</evidence>
<evidence type="ECO:0000313" key="7">
    <source>
        <dbReference type="EMBL" id="NBI29880.1"/>
    </source>
</evidence>
<evidence type="ECO:0000256" key="3">
    <source>
        <dbReference type="ARBA" id="ARBA00022692"/>
    </source>
</evidence>
<name>A0A6N9Q532_9BACL</name>
<dbReference type="InterPro" id="IPR038330">
    <property type="entry name" value="TspO/MBR-related_sf"/>
</dbReference>
<comment type="subcellular location">
    <subcellularLocation>
        <location evidence="1">Membrane</location>
        <topology evidence="1">Multi-pass membrane protein</topology>
    </subcellularLocation>
</comment>
<organism evidence="7 8">
    <name type="scientific">Chengkuizengella marina</name>
    <dbReference type="NCBI Taxonomy" id="2507566"/>
    <lineage>
        <taxon>Bacteria</taxon>
        <taxon>Bacillati</taxon>
        <taxon>Bacillota</taxon>
        <taxon>Bacilli</taxon>
        <taxon>Bacillales</taxon>
        <taxon>Paenibacillaceae</taxon>
        <taxon>Chengkuizengella</taxon>
    </lineage>
</organism>
<gene>
    <name evidence="7" type="ORF">ERL59_13020</name>
</gene>
<accession>A0A6N9Q532</accession>
<dbReference type="InterPro" id="IPR004307">
    <property type="entry name" value="TspO_MBR"/>
</dbReference>
<proteinExistence type="inferred from homology"/>
<dbReference type="PANTHER" id="PTHR10057">
    <property type="entry name" value="PERIPHERAL-TYPE BENZODIAZEPINE RECEPTOR"/>
    <property type="match status" value="1"/>
</dbReference>
<comment type="caution">
    <text evidence="7">The sequence shown here is derived from an EMBL/GenBank/DDBJ whole genome shotgun (WGS) entry which is preliminary data.</text>
</comment>
<evidence type="ECO:0000313" key="8">
    <source>
        <dbReference type="Proteomes" id="UP000448943"/>
    </source>
</evidence>
<protein>
    <submittedName>
        <fullName evidence="7">Tryptophan-rich sensory protein</fullName>
    </submittedName>
</protein>
<comment type="similarity">
    <text evidence="2">Belongs to the TspO/BZRP family.</text>
</comment>
<dbReference type="RefSeq" id="WP_160646689.1">
    <property type="nucleotide sequence ID" value="NZ_SIJB01000028.1"/>
</dbReference>
<dbReference type="Proteomes" id="UP000448943">
    <property type="component" value="Unassembled WGS sequence"/>
</dbReference>
<dbReference type="GO" id="GO:0033013">
    <property type="term" value="P:tetrapyrrole metabolic process"/>
    <property type="evidence" value="ECO:0007669"/>
    <property type="project" value="UniProtKB-ARBA"/>
</dbReference>
<evidence type="ECO:0000256" key="4">
    <source>
        <dbReference type="ARBA" id="ARBA00022989"/>
    </source>
</evidence>
<dbReference type="GO" id="GO:0016020">
    <property type="term" value="C:membrane"/>
    <property type="evidence" value="ECO:0007669"/>
    <property type="project" value="UniProtKB-SubCell"/>
</dbReference>
<dbReference type="OrthoDB" id="9795496at2"/>